<dbReference type="Proteomes" id="UP001303587">
    <property type="component" value="Chromosome"/>
</dbReference>
<dbReference type="Pfam" id="PF07751">
    <property type="entry name" value="Abi_2"/>
    <property type="match status" value="1"/>
</dbReference>
<evidence type="ECO:0000313" key="2">
    <source>
        <dbReference type="Proteomes" id="UP001303587"/>
    </source>
</evidence>
<sequence>MNNNQPLSVDNQIILLMNKGLVIHDSQQVRTFLSNNTYYRLKGYTHTLQDNNVGERLFVNHVCFEDVLDIYNFDIELRSLIFKATERIEIAFRTQLIQQYSMVYGAHWYLDESHFRNQSNYNLFLDDFYNTLQRSTEDFIEPYKMKQGITCWMVPACWISFEIISLGKLSKLFTNLRKSDCKREIAAHFKMKSHFVLENWIYCLSVIRNICAHHGRLWNRTIPMDMEFLKKPCSEPFIMNLNIPSNKIYVYVCAIRYLLDVIEPQNDFKIKLIGLLDRYPSIGLKEMGFPVDWKSEGFWT</sequence>
<keyword evidence="2" id="KW-1185">Reference proteome</keyword>
<dbReference type="RefSeq" id="WP_338102097.1">
    <property type="nucleotide sequence ID" value="NZ_CP131060.1"/>
</dbReference>
<dbReference type="AlphaFoldDB" id="A0AA96ZUH1"/>
<dbReference type="EMBL" id="CP131060">
    <property type="protein sequence ID" value="WNY25745.1"/>
    <property type="molecule type" value="Genomic_DNA"/>
</dbReference>
<evidence type="ECO:0000313" key="1">
    <source>
        <dbReference type="EMBL" id="WNY25745.1"/>
    </source>
</evidence>
<gene>
    <name evidence="1" type="ORF">MsAc7_13050</name>
</gene>
<reference evidence="1 2" key="1">
    <citation type="submission" date="2023-07" db="EMBL/GenBank/DDBJ databases">
        <title>Closed genoem sequence of Methanosarcinaceae archaeon Ac7.</title>
        <authorList>
            <person name="Poehlein A."/>
            <person name="Protasov E."/>
            <person name="Platt K."/>
            <person name="Reeh H."/>
            <person name="Daniel R."/>
            <person name="Brune A."/>
        </authorList>
    </citation>
    <scope>NUCLEOTIDE SEQUENCE [LARGE SCALE GENOMIC DNA]</scope>
    <source>
        <strain evidence="1 2">Ac7</strain>
    </source>
</reference>
<proteinExistence type="predicted"/>
<name>A0AA96ZUH1_9EURY</name>
<organism evidence="1 2">
    <name type="scientific">Methanolapillus millepedarum</name>
    <dbReference type="NCBI Taxonomy" id="3028296"/>
    <lineage>
        <taxon>Archaea</taxon>
        <taxon>Methanobacteriati</taxon>
        <taxon>Methanobacteriota</taxon>
        <taxon>Stenosarchaea group</taxon>
        <taxon>Methanomicrobia</taxon>
        <taxon>Methanosarcinales</taxon>
        <taxon>Methanosarcinaceae</taxon>
        <taxon>Methanolapillus</taxon>
    </lineage>
</organism>
<dbReference type="InterPro" id="IPR011664">
    <property type="entry name" value="Abi_system_AbiD/AbiF-like"/>
</dbReference>
<evidence type="ECO:0008006" key="3">
    <source>
        <dbReference type="Google" id="ProtNLM"/>
    </source>
</evidence>
<dbReference type="GeneID" id="89230407"/>
<accession>A0AA96ZUH1</accession>
<protein>
    <recommendedName>
        <fullName evidence="3">Abi family protein</fullName>
    </recommendedName>
</protein>